<dbReference type="Proteomes" id="UP000031307">
    <property type="component" value="Unassembled WGS sequence"/>
</dbReference>
<reference evidence="2 3" key="1">
    <citation type="journal article" date="2014" name="Mol. Biol. Evol.">
        <title>Massive expansion of Ubiquitination-related gene families within the Chlamydiae.</title>
        <authorList>
            <person name="Domman D."/>
            <person name="Collingro A."/>
            <person name="Lagkouvardos I."/>
            <person name="Gehre L."/>
            <person name="Weinmaier T."/>
            <person name="Rattei T."/>
            <person name="Subtil A."/>
            <person name="Horn M."/>
        </authorList>
    </citation>
    <scope>NUCLEOTIDE SEQUENCE [LARGE SCALE GENOMIC DNA]</scope>
    <source>
        <strain evidence="2 3">OEW1</strain>
    </source>
</reference>
<keyword evidence="1" id="KW-1133">Transmembrane helix</keyword>
<keyword evidence="1" id="KW-0812">Transmembrane</keyword>
<feature type="transmembrane region" description="Helical" evidence="1">
    <location>
        <begin position="20"/>
        <end position="39"/>
    </location>
</feature>
<comment type="caution">
    <text evidence="2">The sequence shown here is derived from an EMBL/GenBank/DDBJ whole genome shotgun (WGS) entry which is preliminary data.</text>
</comment>
<accession>A0A0C1C4R0</accession>
<proteinExistence type="predicted"/>
<protein>
    <submittedName>
        <fullName evidence="2">Uncharacterized protein</fullName>
    </submittedName>
</protein>
<gene>
    <name evidence="2" type="ORF">DB43_AT00110</name>
</gene>
<dbReference type="PATRIC" id="fig|83552.4.peg.2771"/>
<sequence length="40" mass="4828">MAFKLKVEEENIQNSRIKIYLTSFSLIFYRFLLTILIAFL</sequence>
<name>A0A0C1C4R0_9BACT</name>
<evidence type="ECO:0000313" key="2">
    <source>
        <dbReference type="EMBL" id="KIA76125.1"/>
    </source>
</evidence>
<evidence type="ECO:0000313" key="3">
    <source>
        <dbReference type="Proteomes" id="UP000031307"/>
    </source>
</evidence>
<dbReference type="EMBL" id="JSAM01000130">
    <property type="protein sequence ID" value="KIA76125.1"/>
    <property type="molecule type" value="Genomic_DNA"/>
</dbReference>
<evidence type="ECO:0000256" key="1">
    <source>
        <dbReference type="SAM" id="Phobius"/>
    </source>
</evidence>
<keyword evidence="1" id="KW-0472">Membrane</keyword>
<dbReference type="AlphaFoldDB" id="A0A0C1C4R0"/>
<organism evidence="2 3">
    <name type="scientific">Parachlamydia acanthamoebae</name>
    <dbReference type="NCBI Taxonomy" id="83552"/>
    <lineage>
        <taxon>Bacteria</taxon>
        <taxon>Pseudomonadati</taxon>
        <taxon>Chlamydiota</taxon>
        <taxon>Chlamydiia</taxon>
        <taxon>Parachlamydiales</taxon>
        <taxon>Parachlamydiaceae</taxon>
        <taxon>Parachlamydia</taxon>
    </lineage>
</organism>